<reference evidence="3" key="5">
    <citation type="journal article" date="2021" name="G3 (Bethesda)">
        <title>Aegilops tauschii genome assembly Aet v5.0 features greater sequence contiguity and improved annotation.</title>
        <authorList>
            <person name="Wang L."/>
            <person name="Zhu T."/>
            <person name="Rodriguez J.C."/>
            <person name="Deal K.R."/>
            <person name="Dubcovsky J."/>
            <person name="McGuire P.E."/>
            <person name="Lux T."/>
            <person name="Spannagl M."/>
            <person name="Mayer K.F.X."/>
            <person name="Baldrich P."/>
            <person name="Meyers B.C."/>
            <person name="Huo N."/>
            <person name="Gu Y.Q."/>
            <person name="Zhou H."/>
            <person name="Devos K.M."/>
            <person name="Bennetzen J.L."/>
            <person name="Unver T."/>
            <person name="Budak H."/>
            <person name="Gulick P.J."/>
            <person name="Galiba G."/>
            <person name="Kalapos B."/>
            <person name="Nelson D.R."/>
            <person name="Li P."/>
            <person name="You F.M."/>
            <person name="Luo M.C."/>
            <person name="Dvorak J."/>
        </authorList>
    </citation>
    <scope>NUCLEOTIDE SEQUENCE [LARGE SCALE GENOMIC DNA]</scope>
    <source>
        <strain evidence="3">cv. AL8/78</strain>
    </source>
</reference>
<name>A0A453GVF6_AEGTS</name>
<dbReference type="Proteomes" id="UP000015105">
    <property type="component" value="Chromosome 3D"/>
</dbReference>
<evidence type="ECO:0000256" key="1">
    <source>
        <dbReference type="SAM" id="MobiDB-lite"/>
    </source>
</evidence>
<keyword evidence="2" id="KW-1133">Transmembrane helix</keyword>
<keyword evidence="2" id="KW-0812">Transmembrane</keyword>
<keyword evidence="4" id="KW-1185">Reference proteome</keyword>
<evidence type="ECO:0000313" key="4">
    <source>
        <dbReference type="Proteomes" id="UP000015105"/>
    </source>
</evidence>
<reference evidence="4" key="2">
    <citation type="journal article" date="2017" name="Nat. Plants">
        <title>The Aegilops tauschii genome reveals multiple impacts of transposons.</title>
        <authorList>
            <person name="Zhao G."/>
            <person name="Zou C."/>
            <person name="Li K."/>
            <person name="Wang K."/>
            <person name="Li T."/>
            <person name="Gao L."/>
            <person name="Zhang X."/>
            <person name="Wang H."/>
            <person name="Yang Z."/>
            <person name="Liu X."/>
            <person name="Jiang W."/>
            <person name="Mao L."/>
            <person name="Kong X."/>
            <person name="Jiao Y."/>
            <person name="Jia J."/>
        </authorList>
    </citation>
    <scope>NUCLEOTIDE SEQUENCE [LARGE SCALE GENOMIC DNA]</scope>
    <source>
        <strain evidence="4">cv. AL8/78</strain>
    </source>
</reference>
<protein>
    <submittedName>
        <fullName evidence="3">Uncharacterized protein</fullName>
    </submittedName>
</protein>
<proteinExistence type="predicted"/>
<feature type="transmembrane region" description="Helical" evidence="2">
    <location>
        <begin position="59"/>
        <end position="82"/>
    </location>
</feature>
<reference evidence="3" key="3">
    <citation type="journal article" date="2017" name="Nature">
        <title>Genome sequence of the progenitor of the wheat D genome Aegilops tauschii.</title>
        <authorList>
            <person name="Luo M.C."/>
            <person name="Gu Y.Q."/>
            <person name="Puiu D."/>
            <person name="Wang H."/>
            <person name="Twardziok S.O."/>
            <person name="Deal K.R."/>
            <person name="Huo N."/>
            <person name="Zhu T."/>
            <person name="Wang L."/>
            <person name="Wang Y."/>
            <person name="McGuire P.E."/>
            <person name="Liu S."/>
            <person name="Long H."/>
            <person name="Ramasamy R.K."/>
            <person name="Rodriguez J.C."/>
            <person name="Van S.L."/>
            <person name="Yuan L."/>
            <person name="Wang Z."/>
            <person name="Xia Z."/>
            <person name="Xiao L."/>
            <person name="Anderson O.D."/>
            <person name="Ouyang S."/>
            <person name="Liang Y."/>
            <person name="Zimin A.V."/>
            <person name="Pertea G."/>
            <person name="Qi P."/>
            <person name="Bennetzen J.L."/>
            <person name="Dai X."/>
            <person name="Dawson M.W."/>
            <person name="Muller H.G."/>
            <person name="Kugler K."/>
            <person name="Rivarola-Duarte L."/>
            <person name="Spannagl M."/>
            <person name="Mayer K.F.X."/>
            <person name="Lu F.H."/>
            <person name="Bevan M.W."/>
            <person name="Leroy P."/>
            <person name="Li P."/>
            <person name="You F.M."/>
            <person name="Sun Q."/>
            <person name="Liu Z."/>
            <person name="Lyons E."/>
            <person name="Wicker T."/>
            <person name="Salzberg S.L."/>
            <person name="Devos K.M."/>
            <person name="Dvorak J."/>
        </authorList>
    </citation>
    <scope>NUCLEOTIDE SEQUENCE [LARGE SCALE GENOMIC DNA]</scope>
    <source>
        <strain evidence="3">cv. AL8/78</strain>
    </source>
</reference>
<reference evidence="3" key="4">
    <citation type="submission" date="2019-03" db="UniProtKB">
        <authorList>
            <consortium name="EnsemblPlants"/>
        </authorList>
    </citation>
    <scope>IDENTIFICATION</scope>
</reference>
<dbReference type="Gramene" id="AET3Gv21220900.1">
    <property type="protein sequence ID" value="AET3Gv21220900.1"/>
    <property type="gene ID" value="AET3Gv21220900"/>
</dbReference>
<sequence length="129" mass="14037">MTKIFRCSYYRSKQPDEPPEEDEESAAGEYEYVDLEDGQGKQGGGDERPESGRLVDPDVVFTIHIAALCVMLGSFILSYSYLDTGVVAAWPDDALQIIPGALLLALGAAAFAGLALRVCTFSTWFTVFC</sequence>
<organism evidence="3 4">
    <name type="scientific">Aegilops tauschii subsp. strangulata</name>
    <name type="common">Goatgrass</name>
    <dbReference type="NCBI Taxonomy" id="200361"/>
    <lineage>
        <taxon>Eukaryota</taxon>
        <taxon>Viridiplantae</taxon>
        <taxon>Streptophyta</taxon>
        <taxon>Embryophyta</taxon>
        <taxon>Tracheophyta</taxon>
        <taxon>Spermatophyta</taxon>
        <taxon>Magnoliopsida</taxon>
        <taxon>Liliopsida</taxon>
        <taxon>Poales</taxon>
        <taxon>Poaceae</taxon>
        <taxon>BOP clade</taxon>
        <taxon>Pooideae</taxon>
        <taxon>Triticodae</taxon>
        <taxon>Triticeae</taxon>
        <taxon>Triticinae</taxon>
        <taxon>Aegilops</taxon>
    </lineage>
</organism>
<accession>A0A453GVF6</accession>
<feature type="region of interest" description="Disordered" evidence="1">
    <location>
        <begin position="12"/>
        <end position="52"/>
    </location>
</feature>
<dbReference type="AlphaFoldDB" id="A0A453GVF6"/>
<feature type="transmembrane region" description="Helical" evidence="2">
    <location>
        <begin position="94"/>
        <end position="116"/>
    </location>
</feature>
<feature type="compositionally biased region" description="Acidic residues" evidence="1">
    <location>
        <begin position="17"/>
        <end position="37"/>
    </location>
</feature>
<evidence type="ECO:0000313" key="3">
    <source>
        <dbReference type="EnsemblPlants" id="AET3Gv21220900.1"/>
    </source>
</evidence>
<keyword evidence="2" id="KW-0472">Membrane</keyword>
<reference evidence="4" key="1">
    <citation type="journal article" date="2014" name="Science">
        <title>Ancient hybridizations among the ancestral genomes of bread wheat.</title>
        <authorList>
            <consortium name="International Wheat Genome Sequencing Consortium,"/>
            <person name="Marcussen T."/>
            <person name="Sandve S.R."/>
            <person name="Heier L."/>
            <person name="Spannagl M."/>
            <person name="Pfeifer M."/>
            <person name="Jakobsen K.S."/>
            <person name="Wulff B.B."/>
            <person name="Steuernagel B."/>
            <person name="Mayer K.F."/>
            <person name="Olsen O.A."/>
        </authorList>
    </citation>
    <scope>NUCLEOTIDE SEQUENCE [LARGE SCALE GENOMIC DNA]</scope>
    <source>
        <strain evidence="4">cv. AL8/78</strain>
    </source>
</reference>
<evidence type="ECO:0000256" key="2">
    <source>
        <dbReference type="SAM" id="Phobius"/>
    </source>
</evidence>
<dbReference type="EnsemblPlants" id="AET3Gv21220900.1">
    <property type="protein sequence ID" value="AET3Gv21220900.1"/>
    <property type="gene ID" value="AET3Gv21220900"/>
</dbReference>